<dbReference type="GO" id="GO:0003677">
    <property type="term" value="F:DNA binding"/>
    <property type="evidence" value="ECO:0007669"/>
    <property type="project" value="UniProtKB-KW"/>
</dbReference>
<dbReference type="InterPro" id="IPR002577">
    <property type="entry name" value="HTH_HxlR"/>
</dbReference>
<sequence>MRGQSLPTLPSFTGGLVAALGVIGGKWKPVILTELHHHPFRFGELRRAIPGVSEKVLSQQLREMELDGVVHRDECSRTLPRSVRYSLTELGLALHESLRPLAAWGEQHEQRAPRAGR</sequence>
<keyword evidence="2" id="KW-0238">DNA-binding</keyword>
<name>A0A939FJH9_9ACTN</name>
<dbReference type="PANTHER" id="PTHR33204">
    <property type="entry name" value="TRANSCRIPTIONAL REGULATOR, MARR FAMILY"/>
    <property type="match status" value="1"/>
</dbReference>
<feature type="domain" description="HTH hxlR-type" evidence="4">
    <location>
        <begin position="9"/>
        <end position="113"/>
    </location>
</feature>
<proteinExistence type="predicted"/>
<dbReference type="InterPro" id="IPR036390">
    <property type="entry name" value="WH_DNA-bd_sf"/>
</dbReference>
<comment type="caution">
    <text evidence="5">The sequence shown here is derived from an EMBL/GenBank/DDBJ whole genome shotgun (WGS) entry which is preliminary data.</text>
</comment>
<dbReference type="Gene3D" id="1.10.10.10">
    <property type="entry name" value="Winged helix-like DNA-binding domain superfamily/Winged helix DNA-binding domain"/>
    <property type="match status" value="1"/>
</dbReference>
<accession>A0A939FJH9</accession>
<protein>
    <submittedName>
        <fullName evidence="5">Helix-turn-helix transcriptional regulator</fullName>
    </submittedName>
</protein>
<evidence type="ECO:0000313" key="6">
    <source>
        <dbReference type="Proteomes" id="UP000664781"/>
    </source>
</evidence>
<dbReference type="Pfam" id="PF01638">
    <property type="entry name" value="HxlR"/>
    <property type="match status" value="1"/>
</dbReference>
<gene>
    <name evidence="5" type="ORF">J1792_07410</name>
</gene>
<evidence type="ECO:0000256" key="1">
    <source>
        <dbReference type="ARBA" id="ARBA00023015"/>
    </source>
</evidence>
<dbReference type="RefSeq" id="WP_207246864.1">
    <property type="nucleotide sequence ID" value="NZ_JAFMOF010000001.1"/>
</dbReference>
<dbReference type="PROSITE" id="PS51118">
    <property type="entry name" value="HTH_HXLR"/>
    <property type="match status" value="1"/>
</dbReference>
<evidence type="ECO:0000313" key="5">
    <source>
        <dbReference type="EMBL" id="MBO0652613.1"/>
    </source>
</evidence>
<dbReference type="PANTHER" id="PTHR33204:SF29">
    <property type="entry name" value="TRANSCRIPTIONAL REGULATOR"/>
    <property type="match status" value="1"/>
</dbReference>
<evidence type="ECO:0000256" key="3">
    <source>
        <dbReference type="ARBA" id="ARBA00023163"/>
    </source>
</evidence>
<evidence type="ECO:0000256" key="2">
    <source>
        <dbReference type="ARBA" id="ARBA00023125"/>
    </source>
</evidence>
<dbReference type="InterPro" id="IPR036388">
    <property type="entry name" value="WH-like_DNA-bd_sf"/>
</dbReference>
<dbReference type="SUPFAM" id="SSF46785">
    <property type="entry name" value="Winged helix' DNA-binding domain"/>
    <property type="match status" value="1"/>
</dbReference>
<dbReference type="EMBL" id="JAFMOF010000001">
    <property type="protein sequence ID" value="MBO0652613.1"/>
    <property type="molecule type" value="Genomic_DNA"/>
</dbReference>
<reference evidence="5" key="1">
    <citation type="submission" date="2021-03" db="EMBL/GenBank/DDBJ databases">
        <title>Streptomyces strains.</title>
        <authorList>
            <person name="Lund M.B."/>
            <person name="Toerring T."/>
        </authorList>
    </citation>
    <scope>NUCLEOTIDE SEQUENCE</scope>
    <source>
        <strain evidence="5">JCM 4242</strain>
    </source>
</reference>
<organism evidence="5 6">
    <name type="scientific">Streptomyces triculaminicus</name>
    <dbReference type="NCBI Taxonomy" id="2816232"/>
    <lineage>
        <taxon>Bacteria</taxon>
        <taxon>Bacillati</taxon>
        <taxon>Actinomycetota</taxon>
        <taxon>Actinomycetes</taxon>
        <taxon>Kitasatosporales</taxon>
        <taxon>Streptomycetaceae</taxon>
        <taxon>Streptomyces</taxon>
    </lineage>
</organism>
<keyword evidence="6" id="KW-1185">Reference proteome</keyword>
<dbReference type="AlphaFoldDB" id="A0A939FJH9"/>
<keyword evidence="3" id="KW-0804">Transcription</keyword>
<evidence type="ECO:0000259" key="4">
    <source>
        <dbReference type="PROSITE" id="PS51118"/>
    </source>
</evidence>
<keyword evidence="1" id="KW-0805">Transcription regulation</keyword>
<dbReference type="Proteomes" id="UP000664781">
    <property type="component" value="Unassembled WGS sequence"/>
</dbReference>